<dbReference type="EMBL" id="JBAKBA010000010">
    <property type="protein sequence ID" value="MEL0658751.1"/>
    <property type="molecule type" value="Genomic_DNA"/>
</dbReference>
<feature type="chain" id="PRO_5047024829" evidence="1">
    <location>
        <begin position="22"/>
        <end position="325"/>
    </location>
</feature>
<proteinExistence type="predicted"/>
<accession>A0ABU9HAC7</accession>
<evidence type="ECO:0000313" key="4">
    <source>
        <dbReference type="EMBL" id="MEL0658751.1"/>
    </source>
</evidence>
<dbReference type="InterPro" id="IPR026588">
    <property type="entry name" value="Choice_anch_A"/>
</dbReference>
<dbReference type="Pfam" id="PF20597">
    <property type="entry name" value="pAdhesive_15"/>
    <property type="match status" value="1"/>
</dbReference>
<dbReference type="NCBIfam" id="TIGR04215">
    <property type="entry name" value="choice_anch_A"/>
    <property type="match status" value="1"/>
</dbReference>
<dbReference type="Pfam" id="PF07589">
    <property type="entry name" value="PEP-CTERM"/>
    <property type="match status" value="1"/>
</dbReference>
<evidence type="ECO:0000259" key="2">
    <source>
        <dbReference type="Pfam" id="PF07589"/>
    </source>
</evidence>
<reference evidence="4 5" key="1">
    <citation type="submission" date="2024-02" db="EMBL/GenBank/DDBJ databases">
        <title>Bacteria isolated from the canopy kelp, Nereocystis luetkeana.</title>
        <authorList>
            <person name="Pfister C.A."/>
            <person name="Younker I.T."/>
            <person name="Light S.H."/>
        </authorList>
    </citation>
    <scope>NUCLEOTIDE SEQUENCE [LARGE SCALE GENOMIC DNA]</scope>
    <source>
        <strain evidence="4 5">TI.2.07</strain>
    </source>
</reference>
<keyword evidence="1" id="KW-0732">Signal</keyword>
<feature type="signal peptide" evidence="1">
    <location>
        <begin position="1"/>
        <end position="21"/>
    </location>
</feature>
<keyword evidence="4" id="KW-0176">Collagen</keyword>
<organism evidence="4 5">
    <name type="scientific">Psychromonas arctica</name>
    <dbReference type="NCBI Taxonomy" id="168275"/>
    <lineage>
        <taxon>Bacteria</taxon>
        <taxon>Pseudomonadati</taxon>
        <taxon>Pseudomonadota</taxon>
        <taxon>Gammaproteobacteria</taxon>
        <taxon>Alteromonadales</taxon>
        <taxon>Psychromonadaceae</taxon>
        <taxon>Psychromonas</taxon>
    </lineage>
</organism>
<comment type="caution">
    <text evidence="4">The sequence shown here is derived from an EMBL/GenBank/DDBJ whole genome shotgun (WGS) entry which is preliminary data.</text>
</comment>
<protein>
    <submittedName>
        <fullName evidence="4">Collagen-binding domain-containing protein</fullName>
    </submittedName>
</protein>
<evidence type="ECO:0000259" key="3">
    <source>
        <dbReference type="Pfam" id="PF20597"/>
    </source>
</evidence>
<dbReference type="Proteomes" id="UP001366060">
    <property type="component" value="Unassembled WGS sequence"/>
</dbReference>
<feature type="domain" description="Ice-binding protein C-terminal" evidence="2">
    <location>
        <begin position="297"/>
        <end position="319"/>
    </location>
</feature>
<evidence type="ECO:0000256" key="1">
    <source>
        <dbReference type="SAM" id="SignalP"/>
    </source>
</evidence>
<name>A0ABU9HAC7_9GAMM</name>
<sequence length="325" mass="34174">MKKTHVIAALLVGLYSQYSLAGPIETLSEYNLIVLNDLASTSEVEGKTLIGGDLSGTSNYGIRLQQNDPTNGDALVIAGDLVSGSTVNANGQSVVIAGNNNGQVNARSVTTDASEYDFDLIKSEFVNFSGYLSELAVNSILTTSTNGQPGPASFEVGSDIDTDVAVFNITAEDFFSNNSIQQYDVDLNGQSPSAIVINVSGEVINDANFNGNGVGNIVTDAFRENIIWNFFEATDIDLIKQLNGSLLAPFADLSNATPIEGSVVVNNFDQGGEVHDALFAGTIDYDASIGSEEPAVDVPAPSSMIIFASALLGLGLWRRKTVAAK</sequence>
<feature type="domain" description="Choice-of-anchor A" evidence="3">
    <location>
        <begin position="24"/>
        <end position="275"/>
    </location>
</feature>
<keyword evidence="5" id="KW-1185">Reference proteome</keyword>
<evidence type="ECO:0000313" key="5">
    <source>
        <dbReference type="Proteomes" id="UP001366060"/>
    </source>
</evidence>
<dbReference type="RefSeq" id="WP_341627389.1">
    <property type="nucleotide sequence ID" value="NZ_JBAKBA010000010.1"/>
</dbReference>
<dbReference type="InterPro" id="IPR013424">
    <property type="entry name" value="Ice-binding_C"/>
</dbReference>
<gene>
    <name evidence="4" type="ORF">V6255_06300</name>
</gene>